<reference evidence="2" key="1">
    <citation type="submission" date="2018-05" db="EMBL/GenBank/DDBJ databases">
        <title>Draft genome of Mucuna pruriens seed.</title>
        <authorList>
            <person name="Nnadi N.E."/>
            <person name="Vos R."/>
            <person name="Hasami M.H."/>
            <person name="Devisetty U.K."/>
            <person name="Aguiy J.C."/>
        </authorList>
    </citation>
    <scope>NUCLEOTIDE SEQUENCE [LARGE SCALE GENOMIC DNA]</scope>
    <source>
        <strain evidence="2">JCA_2017</strain>
    </source>
</reference>
<comment type="caution">
    <text evidence="2">The sequence shown here is derived from an EMBL/GenBank/DDBJ whole genome shotgun (WGS) entry which is preliminary data.</text>
</comment>
<proteinExistence type="predicted"/>
<feature type="region of interest" description="Disordered" evidence="1">
    <location>
        <begin position="74"/>
        <end position="106"/>
    </location>
</feature>
<evidence type="ECO:0000313" key="2">
    <source>
        <dbReference type="EMBL" id="RDY07137.1"/>
    </source>
</evidence>
<accession>A0A371HWH4</accession>
<dbReference type="PANTHER" id="PTHR35046">
    <property type="entry name" value="ZINC KNUCKLE (CCHC-TYPE) FAMILY PROTEIN"/>
    <property type="match status" value="1"/>
</dbReference>
<gene>
    <name evidence="2" type="ORF">CR513_08788</name>
</gene>
<dbReference type="Proteomes" id="UP000257109">
    <property type="component" value="Unassembled WGS sequence"/>
</dbReference>
<feature type="compositionally biased region" description="Basic and acidic residues" evidence="1">
    <location>
        <begin position="74"/>
        <end position="98"/>
    </location>
</feature>
<protein>
    <recommendedName>
        <fullName evidence="4">Retrotransposon gag domain-containing protein</fullName>
    </recommendedName>
</protein>
<dbReference type="PANTHER" id="PTHR35046:SF9">
    <property type="entry name" value="RNA-DIRECTED DNA POLYMERASE"/>
    <property type="match status" value="1"/>
</dbReference>
<organism evidence="2 3">
    <name type="scientific">Mucuna pruriens</name>
    <name type="common">Velvet bean</name>
    <name type="synonym">Dolichos pruriens</name>
    <dbReference type="NCBI Taxonomy" id="157652"/>
    <lineage>
        <taxon>Eukaryota</taxon>
        <taxon>Viridiplantae</taxon>
        <taxon>Streptophyta</taxon>
        <taxon>Embryophyta</taxon>
        <taxon>Tracheophyta</taxon>
        <taxon>Spermatophyta</taxon>
        <taxon>Magnoliopsida</taxon>
        <taxon>eudicotyledons</taxon>
        <taxon>Gunneridae</taxon>
        <taxon>Pentapetalae</taxon>
        <taxon>rosids</taxon>
        <taxon>fabids</taxon>
        <taxon>Fabales</taxon>
        <taxon>Fabaceae</taxon>
        <taxon>Papilionoideae</taxon>
        <taxon>50 kb inversion clade</taxon>
        <taxon>NPAAA clade</taxon>
        <taxon>indigoferoid/millettioid clade</taxon>
        <taxon>Phaseoleae</taxon>
        <taxon>Mucuna</taxon>
    </lineage>
</organism>
<feature type="non-terminal residue" evidence="2">
    <location>
        <position position="1"/>
    </location>
</feature>
<evidence type="ECO:0008006" key="4">
    <source>
        <dbReference type="Google" id="ProtNLM"/>
    </source>
</evidence>
<dbReference type="EMBL" id="QJKJ01001541">
    <property type="protein sequence ID" value="RDY07137.1"/>
    <property type="molecule type" value="Genomic_DNA"/>
</dbReference>
<evidence type="ECO:0000256" key="1">
    <source>
        <dbReference type="SAM" id="MobiDB-lite"/>
    </source>
</evidence>
<dbReference type="AlphaFoldDB" id="A0A371HWH4"/>
<sequence>MKDRFIPSYYAIGLYNKLQRLYLGGRSMEDYHKELEMTLMRVQVEDFQETPMARFLHGYNSLEDIVHKATKGIKKEGHKMDKSHNMGSDKQEGQKEETINPSPSSYISSSSKYFKCLDKGQIASQCPNNKTMVLRENGESICSSESESSNGHTPYEGDLLIVKRLVNNIVGDEAKSQKENIFHSKCLVLRKLCFIIIDDKSNVSVASLRLVKLGTSSPQNLTSCNG</sequence>
<keyword evidence="3" id="KW-1185">Reference proteome</keyword>
<evidence type="ECO:0000313" key="3">
    <source>
        <dbReference type="Proteomes" id="UP000257109"/>
    </source>
</evidence>
<name>A0A371HWH4_MUCPR</name>